<dbReference type="InterPro" id="IPR024230">
    <property type="entry name" value="GspL_cyto_dom"/>
</dbReference>
<dbReference type="SUPFAM" id="SSF53067">
    <property type="entry name" value="Actin-like ATPase domain"/>
    <property type="match status" value="1"/>
</dbReference>
<dbReference type="InterPro" id="IPR007812">
    <property type="entry name" value="T2SS_protein-GspL"/>
</dbReference>
<gene>
    <name evidence="2" type="ordered locus">Psesu_0940</name>
</gene>
<proteinExistence type="predicted"/>
<dbReference type="HOGENOM" id="CLU_041016_3_0_6"/>
<dbReference type="Pfam" id="PF05134">
    <property type="entry name" value="T2SSL"/>
    <property type="match status" value="1"/>
</dbReference>
<dbReference type="NCBIfam" id="TIGR01709">
    <property type="entry name" value="typeII_sec_gspL"/>
    <property type="match status" value="1"/>
</dbReference>
<accession>E6WR46</accession>
<name>E6WR46_PSEUU</name>
<dbReference type="STRING" id="743721.Psesu_0940"/>
<evidence type="ECO:0000259" key="1">
    <source>
        <dbReference type="Pfam" id="PF05134"/>
    </source>
</evidence>
<organism evidence="2 3">
    <name type="scientific">Pseudoxanthomonas suwonensis (strain 11-1)</name>
    <dbReference type="NCBI Taxonomy" id="743721"/>
    <lineage>
        <taxon>Bacteria</taxon>
        <taxon>Pseudomonadati</taxon>
        <taxon>Pseudomonadota</taxon>
        <taxon>Gammaproteobacteria</taxon>
        <taxon>Lysobacterales</taxon>
        <taxon>Lysobacteraceae</taxon>
        <taxon>Pseudoxanthomonas</taxon>
    </lineage>
</organism>
<dbReference type="AlphaFoldDB" id="E6WR46"/>
<evidence type="ECO:0000313" key="3">
    <source>
        <dbReference type="Proteomes" id="UP000008632"/>
    </source>
</evidence>
<dbReference type="eggNOG" id="COG3297">
    <property type="taxonomic scope" value="Bacteria"/>
</dbReference>
<feature type="domain" description="GspL cytoplasmic actin-ATPase-like" evidence="1">
    <location>
        <begin position="49"/>
        <end position="165"/>
    </location>
</feature>
<dbReference type="Gene3D" id="3.30.420.380">
    <property type="match status" value="1"/>
</dbReference>
<dbReference type="OrthoDB" id="7011844at2"/>
<dbReference type="Proteomes" id="UP000008632">
    <property type="component" value="Chromosome"/>
</dbReference>
<dbReference type="GO" id="GO:0009276">
    <property type="term" value="C:Gram-negative-bacterium-type cell wall"/>
    <property type="evidence" value="ECO:0007669"/>
    <property type="project" value="InterPro"/>
</dbReference>
<keyword evidence="3" id="KW-1185">Reference proteome</keyword>
<protein>
    <submittedName>
        <fullName evidence="2">General secretion pathway L</fullName>
    </submittedName>
</protein>
<dbReference type="RefSeq" id="WP_013534621.1">
    <property type="nucleotide sequence ID" value="NC_014924.1"/>
</dbReference>
<evidence type="ECO:0000313" key="2">
    <source>
        <dbReference type="EMBL" id="ADV26791.1"/>
    </source>
</evidence>
<sequence>MNPPATTRLILLPRDPAHPATCLELDPRGRILSRRPLDPAHPAPLGPAARTVVAVPGEAVRTLWLDLPAHNPVQALAAARILLQEHVAGDLDGLHIAIGPSGQGPRLLAVADDAQVHAWRQRAQALGVVPDALVPVQLLADAPADRPLQVLEHDGLWLVRGPQLALAAEPALAQRIIGTRGMRQVEDAAAVEALLAAGAAAAIPGGIDLLQYAHARPRDRAVSSRRRRLALLAALCLLSPLLLQGASALRHALGAHWLERQAGTLAAARLPEAAPGTAVATVHARHRELSAPGQLALQVAALSAALERLPQARVDSLEYAAGGGLAAGLVHAGEADLEVLREPLAAAGFGLSAQPGEPVDGGLRTLVTLEPAR</sequence>
<dbReference type="EMBL" id="CP002446">
    <property type="protein sequence ID" value="ADV26791.1"/>
    <property type="molecule type" value="Genomic_DNA"/>
</dbReference>
<dbReference type="KEGG" id="psu:Psesu_0940"/>
<reference evidence="2 3" key="1">
    <citation type="submission" date="2011-01" db="EMBL/GenBank/DDBJ databases">
        <title>Complete sequence of Pseudoxanthomonas suwonensis 11-1.</title>
        <authorList>
            <consortium name="US DOE Joint Genome Institute"/>
            <person name="Lucas S."/>
            <person name="Copeland A."/>
            <person name="Lapidus A."/>
            <person name="Cheng J.-F."/>
            <person name="Goodwin L."/>
            <person name="Pitluck S."/>
            <person name="Teshima H."/>
            <person name="Detter J.C."/>
            <person name="Han C."/>
            <person name="Tapia R."/>
            <person name="Land M."/>
            <person name="Hauser L."/>
            <person name="Kyrpides N."/>
            <person name="Ivanova N."/>
            <person name="Ovchinnikova G."/>
            <person name="Siebers A.K."/>
            <person name="Allgaier M."/>
            <person name="Thelen M.P."/>
            <person name="Hugenholtz P."/>
            <person name="Gladden J."/>
            <person name="Woyke T."/>
        </authorList>
    </citation>
    <scope>NUCLEOTIDE SEQUENCE [LARGE SCALE GENOMIC DNA]</scope>
    <source>
        <strain evidence="3">11-1</strain>
    </source>
</reference>
<dbReference type="InterPro" id="IPR043129">
    <property type="entry name" value="ATPase_NBD"/>
</dbReference>
<dbReference type="GO" id="GO:0015627">
    <property type="term" value="C:type II protein secretion system complex"/>
    <property type="evidence" value="ECO:0007669"/>
    <property type="project" value="InterPro"/>
</dbReference>
<dbReference type="GO" id="GO:0015628">
    <property type="term" value="P:protein secretion by the type II secretion system"/>
    <property type="evidence" value="ECO:0007669"/>
    <property type="project" value="InterPro"/>
</dbReference>